<evidence type="ECO:0000313" key="2">
    <source>
        <dbReference type="EMBL" id="VYT85625.1"/>
    </source>
</evidence>
<proteinExistence type="predicted"/>
<dbReference type="Gene3D" id="3.40.50.1820">
    <property type="entry name" value="alpha/beta hydrolase"/>
    <property type="match status" value="1"/>
</dbReference>
<organism evidence="2">
    <name type="scientific">Staphylococcus simulans</name>
    <dbReference type="NCBI Taxonomy" id="1286"/>
    <lineage>
        <taxon>Bacteria</taxon>
        <taxon>Bacillati</taxon>
        <taxon>Bacillota</taxon>
        <taxon>Bacilli</taxon>
        <taxon>Bacillales</taxon>
        <taxon>Staphylococcaceae</taxon>
        <taxon>Staphylococcus</taxon>
    </lineage>
</organism>
<keyword evidence="1" id="KW-1133">Transmembrane helix</keyword>
<keyword evidence="1" id="KW-0472">Membrane</keyword>
<dbReference type="InterPro" id="IPR029058">
    <property type="entry name" value="AB_hydrolase_fold"/>
</dbReference>
<reference evidence="2" key="1">
    <citation type="submission" date="2019-11" db="EMBL/GenBank/DDBJ databases">
        <authorList>
            <person name="Feng L."/>
        </authorList>
    </citation>
    <scope>NUCLEOTIDE SEQUENCE</scope>
    <source>
        <strain evidence="2">SsimulansLFYP27</strain>
    </source>
</reference>
<sequence>MEKQNQPDAKTIRIIAIIAIVLGVLGIVKYIWAEYHPTNPLDKETKINTPTIFMHGYGGSVNSLRFFETQAQKEGYTKKPVVATVGANGHVTLKGKFDTKDKHPIVLVNLKDNENGDMKLNAFWIKNVLEALQQDYQFKQFNIVTHSMSNMSFAKYMLDNSNNPDLPTLHKQVNIAGIFNGIIGMGDEPGKVTLDKNGKPDQMTDDYVEILKLKKDPAYKNVDILNIYGDIQDGTHSDGRVTNASSKSLKYIMKDHAKSYRELLIEGKQGQHSQLHESDKVAENIFKFLWGSKQG</sequence>
<dbReference type="EMBL" id="CACRUO010000020">
    <property type="protein sequence ID" value="VYT85625.1"/>
    <property type="molecule type" value="Genomic_DNA"/>
</dbReference>
<dbReference type="Pfam" id="PF06028">
    <property type="entry name" value="DUF915"/>
    <property type="match status" value="1"/>
</dbReference>
<protein>
    <recommendedName>
        <fullName evidence="3">Alpha/beta hydrolase</fullName>
    </recommendedName>
</protein>
<gene>
    <name evidence="2" type="ORF">SSLFYP27_00807</name>
</gene>
<keyword evidence="1" id="KW-0812">Transmembrane</keyword>
<dbReference type="SUPFAM" id="SSF53474">
    <property type="entry name" value="alpha/beta-Hydrolases"/>
    <property type="match status" value="1"/>
</dbReference>
<dbReference type="AlphaFoldDB" id="A0A6N3A0P2"/>
<dbReference type="RefSeq" id="WP_105988719.1">
    <property type="nucleotide sequence ID" value="NZ_CACRUO010000020.1"/>
</dbReference>
<evidence type="ECO:0000256" key="1">
    <source>
        <dbReference type="SAM" id="Phobius"/>
    </source>
</evidence>
<accession>A0A6N3A0P2</accession>
<feature type="transmembrane region" description="Helical" evidence="1">
    <location>
        <begin position="12"/>
        <end position="32"/>
    </location>
</feature>
<name>A0A6N3A0P2_STASI</name>
<evidence type="ECO:0008006" key="3">
    <source>
        <dbReference type="Google" id="ProtNLM"/>
    </source>
</evidence>
<dbReference type="InterPro" id="IPR010315">
    <property type="entry name" value="DUF915_hydro-like"/>
</dbReference>